<reference evidence="1" key="1">
    <citation type="submission" date="2018-02" db="EMBL/GenBank/DDBJ databases">
        <title>Rhizophora mucronata_Transcriptome.</title>
        <authorList>
            <person name="Meera S.P."/>
            <person name="Sreeshan A."/>
            <person name="Augustine A."/>
        </authorList>
    </citation>
    <scope>NUCLEOTIDE SEQUENCE</scope>
    <source>
        <tissue evidence="1">Leaf</tissue>
    </source>
</reference>
<proteinExistence type="predicted"/>
<evidence type="ECO:0000313" key="1">
    <source>
        <dbReference type="EMBL" id="MBX42940.1"/>
    </source>
</evidence>
<accession>A0A2P2NKM3</accession>
<organism evidence="1">
    <name type="scientific">Rhizophora mucronata</name>
    <name type="common">Asiatic mangrove</name>
    <dbReference type="NCBI Taxonomy" id="61149"/>
    <lineage>
        <taxon>Eukaryota</taxon>
        <taxon>Viridiplantae</taxon>
        <taxon>Streptophyta</taxon>
        <taxon>Embryophyta</taxon>
        <taxon>Tracheophyta</taxon>
        <taxon>Spermatophyta</taxon>
        <taxon>Magnoliopsida</taxon>
        <taxon>eudicotyledons</taxon>
        <taxon>Gunneridae</taxon>
        <taxon>Pentapetalae</taxon>
        <taxon>rosids</taxon>
        <taxon>fabids</taxon>
        <taxon>Malpighiales</taxon>
        <taxon>Rhizophoraceae</taxon>
        <taxon>Rhizophora</taxon>
    </lineage>
</organism>
<dbReference type="EMBL" id="GGEC01062456">
    <property type="protein sequence ID" value="MBX42940.1"/>
    <property type="molecule type" value="Transcribed_RNA"/>
</dbReference>
<protein>
    <submittedName>
        <fullName evidence="1">Uncharacterized protein</fullName>
    </submittedName>
</protein>
<sequence>MRILFHIPVNIRADHSLRVERLSMEKAQIDYSKYSSISS</sequence>
<name>A0A2P2NKM3_RHIMU</name>
<dbReference type="AlphaFoldDB" id="A0A2P2NKM3"/>